<dbReference type="InterPro" id="IPR012337">
    <property type="entry name" value="RNaseH-like_sf"/>
</dbReference>
<dbReference type="GO" id="GO:0003676">
    <property type="term" value="F:nucleic acid binding"/>
    <property type="evidence" value="ECO:0007669"/>
    <property type="project" value="InterPro"/>
</dbReference>
<dbReference type="PANTHER" id="PTHR37984:SF5">
    <property type="entry name" value="PROTEIN NYNRIN-LIKE"/>
    <property type="match status" value="1"/>
</dbReference>
<organism evidence="2 3">
    <name type="scientific">Inquilinus limosus</name>
    <dbReference type="NCBI Taxonomy" id="171674"/>
    <lineage>
        <taxon>Bacteria</taxon>
        <taxon>Pseudomonadati</taxon>
        <taxon>Pseudomonadota</taxon>
        <taxon>Alphaproteobacteria</taxon>
        <taxon>Rhodospirillales</taxon>
        <taxon>Rhodospirillaceae</taxon>
        <taxon>Inquilinus</taxon>
    </lineage>
</organism>
<dbReference type="EMBL" id="JAEKLZ010000381">
    <property type="protein sequence ID" value="MBW8728247.1"/>
    <property type="molecule type" value="Genomic_DNA"/>
</dbReference>
<accession>A0A952FNB5</accession>
<dbReference type="PROSITE" id="PS50994">
    <property type="entry name" value="INTEGRASE"/>
    <property type="match status" value="1"/>
</dbReference>
<reference evidence="2" key="1">
    <citation type="submission" date="2020-06" db="EMBL/GenBank/DDBJ databases">
        <title>Stable isotope informed genome-resolved metagenomics uncovers potential trophic interactions in rhizosphere soil.</title>
        <authorList>
            <person name="Starr E.P."/>
            <person name="Shi S."/>
            <person name="Blazewicz S.J."/>
            <person name="Koch B.J."/>
            <person name="Probst A.J."/>
            <person name="Hungate B.A."/>
            <person name="Pett-Ridge J."/>
            <person name="Firestone M.K."/>
            <person name="Banfield J.F."/>
        </authorList>
    </citation>
    <scope>NUCLEOTIDE SEQUENCE</scope>
    <source>
        <strain evidence="2">YM_69_17</strain>
    </source>
</reference>
<dbReference type="PANTHER" id="PTHR37984">
    <property type="entry name" value="PROTEIN CBG26694"/>
    <property type="match status" value="1"/>
</dbReference>
<feature type="domain" description="Integrase catalytic" evidence="1">
    <location>
        <begin position="89"/>
        <end position="258"/>
    </location>
</feature>
<sequence>KAFTIINGELYKRSITGVLQRCVTIDDGKAILQDIHEGICGHHAGSRSLVAKALRAGFYWPTAMSDAKDIVRRCNGCQRFADKPHAPGSELRPIPIAWPFAQWGLDMIGKLPKSSKGGHVFLLVAVDKFTKWIEAMPVTNQKGKTAVKFFESIVYRFGVPHSIITDNGSNFISEEFQDFCEGLGINITYASVAHPQTNGQVEKANGLIGAGIKKRLMSSLEHKAGNWTKELPSVLWSLRTTPNSSTGYTPFFMVHGAEAVLPAEVRHQAPRVVAYSEAESTAALEDAVDTLDEARDIAAARSAVYQQSLRNYHSRRLRPRSFVEGDLVLRLKQKRPNKLDSPWEGPYVITEVIPGGAYRLKHVESGVAYSNPWNISHLRRFYP</sequence>
<dbReference type="InterPro" id="IPR001584">
    <property type="entry name" value="Integrase_cat-core"/>
</dbReference>
<protein>
    <submittedName>
        <fullName evidence="2">DDE-type integrase/transposase/recombinase</fullName>
    </submittedName>
</protein>
<dbReference type="InterPro" id="IPR036397">
    <property type="entry name" value="RNaseH_sf"/>
</dbReference>
<dbReference type="InterPro" id="IPR050951">
    <property type="entry name" value="Retrovirus_Pol_polyprotein"/>
</dbReference>
<dbReference type="Gene3D" id="1.10.340.70">
    <property type="match status" value="1"/>
</dbReference>
<dbReference type="SUPFAM" id="SSF53098">
    <property type="entry name" value="Ribonuclease H-like"/>
    <property type="match status" value="1"/>
</dbReference>
<dbReference type="Pfam" id="PF17921">
    <property type="entry name" value="Integrase_H2C2"/>
    <property type="match status" value="1"/>
</dbReference>
<dbReference type="Gene3D" id="3.30.420.10">
    <property type="entry name" value="Ribonuclease H-like superfamily/Ribonuclease H"/>
    <property type="match status" value="1"/>
</dbReference>
<dbReference type="Pfam" id="PF00665">
    <property type="entry name" value="rve"/>
    <property type="match status" value="1"/>
</dbReference>
<evidence type="ECO:0000313" key="3">
    <source>
        <dbReference type="Proteomes" id="UP000700706"/>
    </source>
</evidence>
<name>A0A952FNB5_9PROT</name>
<evidence type="ECO:0000259" key="1">
    <source>
        <dbReference type="PROSITE" id="PS50994"/>
    </source>
</evidence>
<dbReference type="InterPro" id="IPR041588">
    <property type="entry name" value="Integrase_H2C2"/>
</dbReference>
<proteinExistence type="predicted"/>
<dbReference type="GO" id="GO:0015074">
    <property type="term" value="P:DNA integration"/>
    <property type="evidence" value="ECO:0007669"/>
    <property type="project" value="InterPro"/>
</dbReference>
<feature type="non-terminal residue" evidence="2">
    <location>
        <position position="1"/>
    </location>
</feature>
<evidence type="ECO:0000313" key="2">
    <source>
        <dbReference type="EMBL" id="MBW8728247.1"/>
    </source>
</evidence>
<dbReference type="AlphaFoldDB" id="A0A952FNB5"/>
<comment type="caution">
    <text evidence="2">The sequence shown here is derived from an EMBL/GenBank/DDBJ whole genome shotgun (WGS) entry which is preliminary data.</text>
</comment>
<gene>
    <name evidence="2" type="ORF">JF625_24275</name>
</gene>
<dbReference type="Proteomes" id="UP000700706">
    <property type="component" value="Unassembled WGS sequence"/>
</dbReference>